<evidence type="ECO:0000256" key="1">
    <source>
        <dbReference type="ARBA" id="ARBA00005098"/>
    </source>
</evidence>
<sequence length="315" mass="34313">MSSNVNLLKDPKTVAVIGCQFRGGQGKMGVEQGPVHLVNAGLLGQIKELGWNVRWDGYQSYEHLEEKITVETDPNIGRMRRPRLVSNVCEEVSKTVEQHAKEGQFVLTLGGDHSLGMATIGGTLEVYPELCVVWVDAHADINTPETTDLGWLHGMPVSFLLGISNVPEYSWTKGKLHPSRIAYIGLRDIEAGEKATLKKLGIKTFSMHHVDKYGIGGVVKMALDAINPTRERPIHLSFDIDSLDPQFAPSTGTPVWGGLTFREGRYICEAVCETGKLIAMDLVEVNPCLTDPASAKRTVAAGCALVRAALGEELL</sequence>
<dbReference type="EMBL" id="ML213654">
    <property type="protein sequence ID" value="TFK33139.1"/>
    <property type="molecule type" value="Genomic_DNA"/>
</dbReference>
<dbReference type="PROSITE" id="PS51409">
    <property type="entry name" value="ARGINASE_2"/>
    <property type="match status" value="1"/>
</dbReference>
<dbReference type="GO" id="GO:0030145">
    <property type="term" value="F:manganese ion binding"/>
    <property type="evidence" value="ECO:0007669"/>
    <property type="project" value="TreeGrafter"/>
</dbReference>
<evidence type="ECO:0000256" key="10">
    <source>
        <dbReference type="RuleBase" id="RU003684"/>
    </source>
</evidence>
<evidence type="ECO:0000256" key="2">
    <source>
        <dbReference type="ARBA" id="ARBA00012168"/>
    </source>
</evidence>
<protein>
    <recommendedName>
        <fullName evidence="3 11">Arginase</fullName>
        <ecNumber evidence="2 11">3.5.3.1</ecNumber>
    </recommendedName>
</protein>
<evidence type="ECO:0000256" key="7">
    <source>
        <dbReference type="ARBA" id="ARBA00023211"/>
    </source>
</evidence>
<dbReference type="GO" id="GO:0006525">
    <property type="term" value="P:arginine metabolic process"/>
    <property type="evidence" value="ECO:0007669"/>
    <property type="project" value="UniProtKB-KW"/>
</dbReference>
<reference evidence="12 13" key="1">
    <citation type="journal article" date="2019" name="Nat. Ecol. Evol.">
        <title>Megaphylogeny resolves global patterns of mushroom evolution.</title>
        <authorList>
            <person name="Varga T."/>
            <person name="Krizsan K."/>
            <person name="Foldi C."/>
            <person name="Dima B."/>
            <person name="Sanchez-Garcia M."/>
            <person name="Sanchez-Ramirez S."/>
            <person name="Szollosi G.J."/>
            <person name="Szarkandi J.G."/>
            <person name="Papp V."/>
            <person name="Albert L."/>
            <person name="Andreopoulos W."/>
            <person name="Angelini C."/>
            <person name="Antonin V."/>
            <person name="Barry K.W."/>
            <person name="Bougher N.L."/>
            <person name="Buchanan P."/>
            <person name="Buyck B."/>
            <person name="Bense V."/>
            <person name="Catcheside P."/>
            <person name="Chovatia M."/>
            <person name="Cooper J."/>
            <person name="Damon W."/>
            <person name="Desjardin D."/>
            <person name="Finy P."/>
            <person name="Geml J."/>
            <person name="Haridas S."/>
            <person name="Hughes K."/>
            <person name="Justo A."/>
            <person name="Karasinski D."/>
            <person name="Kautmanova I."/>
            <person name="Kiss B."/>
            <person name="Kocsube S."/>
            <person name="Kotiranta H."/>
            <person name="LaButti K.M."/>
            <person name="Lechner B.E."/>
            <person name="Liimatainen K."/>
            <person name="Lipzen A."/>
            <person name="Lukacs Z."/>
            <person name="Mihaltcheva S."/>
            <person name="Morgado L.N."/>
            <person name="Niskanen T."/>
            <person name="Noordeloos M.E."/>
            <person name="Ohm R.A."/>
            <person name="Ortiz-Santana B."/>
            <person name="Ovrebo C."/>
            <person name="Racz N."/>
            <person name="Riley R."/>
            <person name="Savchenko A."/>
            <person name="Shiryaev A."/>
            <person name="Soop K."/>
            <person name="Spirin V."/>
            <person name="Szebenyi C."/>
            <person name="Tomsovsky M."/>
            <person name="Tulloss R.E."/>
            <person name="Uehling J."/>
            <person name="Grigoriev I.V."/>
            <person name="Vagvolgyi C."/>
            <person name="Papp T."/>
            <person name="Martin F.M."/>
            <person name="Miettinen O."/>
            <person name="Hibbett D.S."/>
            <person name="Nagy L.G."/>
        </authorList>
    </citation>
    <scope>NUCLEOTIDE SEQUENCE [LARGE SCALE GENOMIC DNA]</scope>
    <source>
        <strain evidence="12 13">CBS 166.37</strain>
    </source>
</reference>
<evidence type="ECO:0000256" key="4">
    <source>
        <dbReference type="ARBA" id="ARBA00022503"/>
    </source>
</evidence>
<comment type="similarity">
    <text evidence="9 10">Belongs to the arginase family.</text>
</comment>
<evidence type="ECO:0000256" key="6">
    <source>
        <dbReference type="ARBA" id="ARBA00022801"/>
    </source>
</evidence>
<evidence type="ECO:0000256" key="11">
    <source>
        <dbReference type="RuleBase" id="RU361159"/>
    </source>
</evidence>
<dbReference type="CDD" id="cd09989">
    <property type="entry name" value="Arginase"/>
    <property type="match status" value="1"/>
</dbReference>
<comment type="catalytic activity">
    <reaction evidence="8 11">
        <text>L-arginine + H2O = urea + L-ornithine</text>
        <dbReference type="Rhea" id="RHEA:20569"/>
        <dbReference type="ChEBI" id="CHEBI:15377"/>
        <dbReference type="ChEBI" id="CHEBI:16199"/>
        <dbReference type="ChEBI" id="CHEBI:32682"/>
        <dbReference type="ChEBI" id="CHEBI:46911"/>
        <dbReference type="EC" id="3.5.3.1"/>
    </reaction>
</comment>
<keyword evidence="6 10" id="KW-0378">Hydrolase</keyword>
<dbReference type="PRINTS" id="PR00116">
    <property type="entry name" value="ARGINASE"/>
</dbReference>
<dbReference type="InterPro" id="IPR023696">
    <property type="entry name" value="Ureohydrolase_dom_sf"/>
</dbReference>
<evidence type="ECO:0000313" key="12">
    <source>
        <dbReference type="EMBL" id="TFK33139.1"/>
    </source>
</evidence>
<dbReference type="InterPro" id="IPR006035">
    <property type="entry name" value="Ureohydrolase"/>
</dbReference>
<dbReference type="InterPro" id="IPR014033">
    <property type="entry name" value="Arginase"/>
</dbReference>
<dbReference type="STRING" id="68775.A0A5C3LJ45"/>
<dbReference type="PANTHER" id="PTHR43782:SF3">
    <property type="entry name" value="ARGINASE"/>
    <property type="match status" value="1"/>
</dbReference>
<dbReference type="NCBIfam" id="TIGR01229">
    <property type="entry name" value="rocF_arginase"/>
    <property type="match status" value="1"/>
</dbReference>
<evidence type="ECO:0000313" key="13">
    <source>
        <dbReference type="Proteomes" id="UP000308652"/>
    </source>
</evidence>
<dbReference type="AlphaFoldDB" id="A0A5C3LJ45"/>
<evidence type="ECO:0000256" key="3">
    <source>
        <dbReference type="ARBA" id="ARBA00018123"/>
    </source>
</evidence>
<dbReference type="GO" id="GO:0004053">
    <property type="term" value="F:arginase activity"/>
    <property type="evidence" value="ECO:0007669"/>
    <property type="project" value="UniProtKB-EC"/>
</dbReference>
<evidence type="ECO:0000256" key="8">
    <source>
        <dbReference type="ARBA" id="ARBA00047391"/>
    </source>
</evidence>
<comment type="cofactor">
    <cofactor evidence="11">
        <name>Mn(2+)</name>
        <dbReference type="ChEBI" id="CHEBI:29035"/>
    </cofactor>
    <text evidence="11">Binds 2 manganese ions per subunit.</text>
</comment>
<accession>A0A5C3LJ45</accession>
<proteinExistence type="inferred from homology"/>
<keyword evidence="5 11" id="KW-0479">Metal-binding</keyword>
<dbReference type="GO" id="GO:0005634">
    <property type="term" value="C:nucleus"/>
    <property type="evidence" value="ECO:0007669"/>
    <property type="project" value="TreeGrafter"/>
</dbReference>
<dbReference type="Pfam" id="PF00491">
    <property type="entry name" value="Arginase"/>
    <property type="match status" value="1"/>
</dbReference>
<dbReference type="GO" id="GO:0005829">
    <property type="term" value="C:cytosol"/>
    <property type="evidence" value="ECO:0007669"/>
    <property type="project" value="TreeGrafter"/>
</dbReference>
<organism evidence="12 13">
    <name type="scientific">Crucibulum laeve</name>
    <dbReference type="NCBI Taxonomy" id="68775"/>
    <lineage>
        <taxon>Eukaryota</taxon>
        <taxon>Fungi</taxon>
        <taxon>Dikarya</taxon>
        <taxon>Basidiomycota</taxon>
        <taxon>Agaricomycotina</taxon>
        <taxon>Agaricomycetes</taxon>
        <taxon>Agaricomycetidae</taxon>
        <taxon>Agaricales</taxon>
        <taxon>Agaricineae</taxon>
        <taxon>Nidulariaceae</taxon>
        <taxon>Crucibulum</taxon>
    </lineage>
</organism>
<dbReference type="InterPro" id="IPR020855">
    <property type="entry name" value="Ureohydrolase_Mn_BS"/>
</dbReference>
<dbReference type="Gene3D" id="3.40.800.10">
    <property type="entry name" value="Ureohydrolase domain"/>
    <property type="match status" value="1"/>
</dbReference>
<dbReference type="EC" id="3.5.3.1" evidence="2 11"/>
<dbReference type="PROSITE" id="PS01053">
    <property type="entry name" value="ARGINASE_1"/>
    <property type="match status" value="1"/>
</dbReference>
<gene>
    <name evidence="12" type="ORF">BDQ12DRAFT_691548</name>
</gene>
<comment type="pathway">
    <text evidence="1">Nitrogen metabolism; urea cycle; L-ornithine and urea from L-arginine: step 1/1.</text>
</comment>
<evidence type="ECO:0000256" key="9">
    <source>
        <dbReference type="PROSITE-ProRule" id="PRU00742"/>
    </source>
</evidence>
<dbReference type="FunFam" id="3.40.800.10:FF:000012">
    <property type="entry name" value="Arginase"/>
    <property type="match status" value="1"/>
</dbReference>
<dbReference type="GO" id="GO:0000050">
    <property type="term" value="P:urea cycle"/>
    <property type="evidence" value="ECO:0007669"/>
    <property type="project" value="UniProtKB-UniPathway"/>
</dbReference>
<keyword evidence="13" id="KW-1185">Reference proteome</keyword>
<dbReference type="Proteomes" id="UP000308652">
    <property type="component" value="Unassembled WGS sequence"/>
</dbReference>
<name>A0A5C3LJ45_9AGAR</name>
<dbReference type="OrthoDB" id="9992747at2759"/>
<dbReference type="UniPathway" id="UPA00158">
    <property type="reaction ID" value="UER00270"/>
</dbReference>
<dbReference type="PANTHER" id="PTHR43782">
    <property type="entry name" value="ARGINASE"/>
    <property type="match status" value="1"/>
</dbReference>
<evidence type="ECO:0000256" key="5">
    <source>
        <dbReference type="ARBA" id="ARBA00022723"/>
    </source>
</evidence>
<keyword evidence="7 11" id="KW-0464">Manganese</keyword>
<dbReference type="SUPFAM" id="SSF52768">
    <property type="entry name" value="Arginase/deacetylase"/>
    <property type="match status" value="1"/>
</dbReference>
<keyword evidence="4 11" id="KW-0056">Arginine metabolism</keyword>